<evidence type="ECO:0000313" key="2">
    <source>
        <dbReference type="Proteomes" id="UP000027451"/>
    </source>
</evidence>
<comment type="caution">
    <text evidence="1">The sequence shown here is derived from an EMBL/GenBank/DDBJ whole genome shotgun (WGS) entry which is preliminary data.</text>
</comment>
<dbReference type="RefSeq" id="WP_034473793.1">
    <property type="nucleotide sequence ID" value="NZ_JFHD01000040.1"/>
</dbReference>
<organism evidence="1 2">
    <name type="scientific">Caballeronia zhejiangensis</name>
    <dbReference type="NCBI Taxonomy" id="871203"/>
    <lineage>
        <taxon>Bacteria</taxon>
        <taxon>Pseudomonadati</taxon>
        <taxon>Pseudomonadota</taxon>
        <taxon>Betaproteobacteria</taxon>
        <taxon>Burkholderiales</taxon>
        <taxon>Burkholderiaceae</taxon>
        <taxon>Caballeronia</taxon>
    </lineage>
</organism>
<protein>
    <submittedName>
        <fullName evidence="1">Uncharacterized protein</fullName>
    </submittedName>
</protein>
<evidence type="ECO:0000313" key="1">
    <source>
        <dbReference type="EMBL" id="KDR25995.1"/>
    </source>
</evidence>
<dbReference type="AlphaFoldDB" id="A0A656QCU8"/>
<dbReference type="Proteomes" id="UP000027451">
    <property type="component" value="Unassembled WGS sequence"/>
</dbReference>
<sequence>MTVTLADIIRALNALELARAALTHGASPEARGDARGACTAAVIGLKSAIDAERVNVTTA</sequence>
<gene>
    <name evidence="1" type="ORF">BG60_26375</name>
</gene>
<accession>A0A656QCU8</accession>
<name>A0A656QCU8_9BURK</name>
<reference evidence="1 2" key="1">
    <citation type="submission" date="2014-03" db="EMBL/GenBank/DDBJ databases">
        <title>Draft Genome Sequences of Four Burkholderia Strains.</title>
        <authorList>
            <person name="Liu X.Y."/>
            <person name="Li C.X."/>
            <person name="Xu J.H."/>
        </authorList>
    </citation>
    <scope>NUCLEOTIDE SEQUENCE [LARGE SCALE GENOMIC DNA]</scope>
    <source>
        <strain evidence="1 2">OP-1</strain>
    </source>
</reference>
<proteinExistence type="predicted"/>
<keyword evidence="2" id="KW-1185">Reference proteome</keyword>
<dbReference type="EMBL" id="JFHD01000040">
    <property type="protein sequence ID" value="KDR25995.1"/>
    <property type="molecule type" value="Genomic_DNA"/>
</dbReference>